<proteinExistence type="predicted"/>
<gene>
    <name evidence="2" type="ORF">KGF56_004028</name>
</gene>
<sequence>MTKETAKDIANTHKQITQAENQAKNLENMLGDFEAKLDSILHEAQQLDAIECMRSLSDSEPNVKDTK</sequence>
<organism evidence="2 3">
    <name type="scientific">Candida oxycetoniae</name>
    <dbReference type="NCBI Taxonomy" id="497107"/>
    <lineage>
        <taxon>Eukaryota</taxon>
        <taxon>Fungi</taxon>
        <taxon>Dikarya</taxon>
        <taxon>Ascomycota</taxon>
        <taxon>Saccharomycotina</taxon>
        <taxon>Pichiomycetes</taxon>
        <taxon>Debaryomycetaceae</taxon>
        <taxon>Candida/Lodderomyces clade</taxon>
        <taxon>Candida</taxon>
    </lineage>
</organism>
<evidence type="ECO:0000313" key="3">
    <source>
        <dbReference type="Proteomes" id="UP001202479"/>
    </source>
</evidence>
<keyword evidence="1" id="KW-0175">Coiled coil</keyword>
<feature type="coiled-coil region" evidence="1">
    <location>
        <begin position="9"/>
        <end position="43"/>
    </location>
</feature>
<evidence type="ECO:0000256" key="1">
    <source>
        <dbReference type="SAM" id="Coils"/>
    </source>
</evidence>
<dbReference type="AlphaFoldDB" id="A0AAI9SUW2"/>
<dbReference type="Proteomes" id="UP001202479">
    <property type="component" value="Unassembled WGS sequence"/>
</dbReference>
<evidence type="ECO:0000313" key="2">
    <source>
        <dbReference type="EMBL" id="KAI3403139.1"/>
    </source>
</evidence>
<dbReference type="RefSeq" id="XP_049178886.1">
    <property type="nucleotide sequence ID" value="XM_049325424.1"/>
</dbReference>
<dbReference type="GeneID" id="73381643"/>
<accession>A0AAI9SUW2</accession>
<reference evidence="2" key="1">
    <citation type="journal article" date="2022" name="DNA Res.">
        <title>Genome analysis of five recently described species of the CUG-Ser clade uncovers Candida theae as a new hybrid lineage with pathogenic potential in the Candida parapsilosis species complex.</title>
        <authorList>
            <person name="Mixao V."/>
            <person name="Del Olmo V."/>
            <person name="Hegedusova E."/>
            <person name="Saus E."/>
            <person name="Pryszcz L."/>
            <person name="Cillingova A."/>
            <person name="Nosek J."/>
            <person name="Gabaldon T."/>
        </authorList>
    </citation>
    <scope>NUCLEOTIDE SEQUENCE</scope>
    <source>
        <strain evidence="2">CBS 10844</strain>
    </source>
</reference>
<keyword evidence="3" id="KW-1185">Reference proteome</keyword>
<protein>
    <submittedName>
        <fullName evidence="2">Uncharacterized protein</fullName>
    </submittedName>
</protein>
<dbReference type="EMBL" id="JAHUZD010000137">
    <property type="protein sequence ID" value="KAI3403139.1"/>
    <property type="molecule type" value="Genomic_DNA"/>
</dbReference>
<name>A0AAI9SUW2_9ASCO</name>
<comment type="caution">
    <text evidence="2">The sequence shown here is derived from an EMBL/GenBank/DDBJ whole genome shotgun (WGS) entry which is preliminary data.</text>
</comment>